<dbReference type="EMBL" id="AP012319">
    <property type="protein sequence ID" value="BAL92669.1"/>
    <property type="molecule type" value="Genomic_DNA"/>
</dbReference>
<evidence type="ECO:0008006" key="3">
    <source>
        <dbReference type="Google" id="ProtNLM"/>
    </source>
</evidence>
<dbReference type="STRING" id="512565.AMIS_74490"/>
<dbReference type="Proteomes" id="UP000007882">
    <property type="component" value="Chromosome"/>
</dbReference>
<evidence type="ECO:0000313" key="2">
    <source>
        <dbReference type="Proteomes" id="UP000007882"/>
    </source>
</evidence>
<organism evidence="1 2">
    <name type="scientific">Actinoplanes missouriensis (strain ATCC 14538 / DSM 43046 / CBS 188.64 / JCM 3121 / NBRC 102363 / NCIMB 12654 / NRRL B-3342 / UNCC 431)</name>
    <dbReference type="NCBI Taxonomy" id="512565"/>
    <lineage>
        <taxon>Bacteria</taxon>
        <taxon>Bacillati</taxon>
        <taxon>Actinomycetota</taxon>
        <taxon>Actinomycetes</taxon>
        <taxon>Micromonosporales</taxon>
        <taxon>Micromonosporaceae</taxon>
        <taxon>Actinoplanes</taxon>
    </lineage>
</organism>
<dbReference type="HOGENOM" id="CLU_2115767_0_0_11"/>
<evidence type="ECO:0000313" key="1">
    <source>
        <dbReference type="EMBL" id="BAL92669.1"/>
    </source>
</evidence>
<keyword evidence="2" id="KW-1185">Reference proteome</keyword>
<proteinExistence type="predicted"/>
<gene>
    <name evidence="1" type="ordered locus">AMIS_74490</name>
</gene>
<dbReference type="PATRIC" id="fig|512565.3.peg.7458"/>
<reference evidence="1 2" key="1">
    <citation type="submission" date="2012-02" db="EMBL/GenBank/DDBJ databases">
        <title>Complete genome sequence of Actinoplanes missouriensis 431 (= NBRC 102363).</title>
        <authorList>
            <person name="Ohnishi Y."/>
            <person name="Ishikawa J."/>
            <person name="Sekine M."/>
            <person name="Hosoyama A."/>
            <person name="Harada T."/>
            <person name="Narita H."/>
            <person name="Hata T."/>
            <person name="Konno Y."/>
            <person name="Tutikane K."/>
            <person name="Fujita N."/>
            <person name="Horinouchi S."/>
            <person name="Hayakawa M."/>
        </authorList>
    </citation>
    <scope>NUCLEOTIDE SEQUENCE [LARGE SCALE GENOMIC DNA]</scope>
    <source>
        <strain evidence="2">ATCC 14538 / DSM 43046 / CBS 188.64 / JCM 3121 / NBRC 102363 / NCIMB 12654 / NRRL B-3342 / UNCC 431</strain>
    </source>
</reference>
<dbReference type="RefSeq" id="WP_014447553.1">
    <property type="nucleotide sequence ID" value="NC_017093.1"/>
</dbReference>
<dbReference type="AlphaFoldDB" id="I0HI32"/>
<sequence length="114" mass="12302">MTLSWPGDACHIEADLLAMEEVAARLAGAVERDYAPEAVTVSSTMLTRLPAADRTFSELGLFVHAHERAQEATLQNVYHYANGTYGLADAVRETKSRYAASDAAVEAGLLRHAP</sequence>
<dbReference type="KEGG" id="ams:AMIS_74490"/>
<name>I0HI32_ACTM4</name>
<accession>I0HI32</accession>
<protein>
    <recommendedName>
        <fullName evidence="3">PE domain-containing protein</fullName>
    </recommendedName>
</protein>
<dbReference type="OrthoDB" id="3381875at2"/>